<comment type="caution">
    <text evidence="12">The sequence shown here is derived from an EMBL/GenBank/DDBJ whole genome shotgun (WGS) entry which is preliminary data.</text>
</comment>
<evidence type="ECO:0000256" key="2">
    <source>
        <dbReference type="ARBA" id="ARBA00008016"/>
    </source>
</evidence>
<dbReference type="PANTHER" id="PTHR32182">
    <property type="entry name" value="DNA REPLICATION AND REPAIR PROTEIN RECF"/>
    <property type="match status" value="1"/>
</dbReference>
<protein>
    <recommendedName>
        <fullName evidence="3 9">DNA replication and repair protein RecF</fullName>
    </recommendedName>
</protein>
<feature type="domain" description="RecF/RecN/SMC N-terminal" evidence="11">
    <location>
        <begin position="16"/>
        <end position="342"/>
    </location>
</feature>
<keyword evidence="8 9" id="KW-0238">DNA-binding</keyword>
<reference evidence="12 13" key="1">
    <citation type="journal article" date="2015" name="Nature">
        <title>rRNA introns, odd ribosomes, and small enigmatic genomes across a large radiation of phyla.</title>
        <authorList>
            <person name="Brown C.T."/>
            <person name="Hug L.A."/>
            <person name="Thomas B.C."/>
            <person name="Sharon I."/>
            <person name="Castelle C.J."/>
            <person name="Singh A."/>
            <person name="Wilkins M.J."/>
            <person name="Williams K.H."/>
            <person name="Banfield J.F."/>
        </authorList>
    </citation>
    <scope>NUCLEOTIDE SEQUENCE [LARGE SCALE GENOMIC DNA]</scope>
</reference>
<name>A0A0G0ER79_UNCC3</name>
<dbReference type="GO" id="GO:0003697">
    <property type="term" value="F:single-stranded DNA binding"/>
    <property type="evidence" value="ECO:0007669"/>
    <property type="project" value="UniProtKB-UniRule"/>
</dbReference>
<dbReference type="InterPro" id="IPR003395">
    <property type="entry name" value="RecF/RecN/SMC_N"/>
</dbReference>
<dbReference type="GO" id="GO:0009432">
    <property type="term" value="P:SOS response"/>
    <property type="evidence" value="ECO:0007669"/>
    <property type="project" value="UniProtKB-UniRule"/>
</dbReference>
<evidence type="ECO:0000256" key="7">
    <source>
        <dbReference type="ARBA" id="ARBA00022840"/>
    </source>
</evidence>
<dbReference type="Gene3D" id="1.20.1050.90">
    <property type="entry name" value="RecF/RecN/SMC, N-terminal domain"/>
    <property type="match status" value="1"/>
</dbReference>
<comment type="similarity">
    <text evidence="2 9 10">Belongs to the RecF family.</text>
</comment>
<dbReference type="HAMAP" id="MF_00365">
    <property type="entry name" value="RecF"/>
    <property type="match status" value="1"/>
</dbReference>
<dbReference type="NCBIfam" id="TIGR00611">
    <property type="entry name" value="recf"/>
    <property type="match status" value="1"/>
</dbReference>
<keyword evidence="9 10" id="KW-0234">DNA repair</keyword>
<comment type="function">
    <text evidence="9 10">The RecF protein is involved in DNA metabolism; it is required for DNA replication and normal SOS inducibility. RecF binds preferentially to single-stranded, linear DNA. It also seems to bind ATP.</text>
</comment>
<dbReference type="GO" id="GO:0000731">
    <property type="term" value="P:DNA synthesis involved in DNA repair"/>
    <property type="evidence" value="ECO:0007669"/>
    <property type="project" value="TreeGrafter"/>
</dbReference>
<dbReference type="InterPro" id="IPR018078">
    <property type="entry name" value="DNA-binding_RecF_CS"/>
</dbReference>
<keyword evidence="6 9" id="KW-0547">Nucleotide-binding</keyword>
<sequence>MPELLDFWDWGLRMRLNKVLLSNFRNFKKESFDFQHTTIILADNTHGKTNLLEAIFYLSTGKSFRAENEIDVINYDKDFASIEGEVENTEGKEKLRVFISGQEHQRKQLRVNGINRMISNFSGRFRSVIFTPENFNILQGSPEIRRRYLDNILIQIDREYVRNLSQYRKVVYQRNRLLESIRERKSKENELDYWNEKLLELGRFIQERRFQLISFLNDELLKYSFLYRSKKQITLVYKNNLVSEERLFSHAQKEIAAGLTLIGPHRDEMLVFLDGKKIESFGSRGEQRLGILSLSLSAIDFIEYCVKERPILLLDDIFSELDSYHKSSVQDILEKQQSIITTTEWENGVSKKVQIIEL</sequence>
<keyword evidence="5 9" id="KW-0235">DNA replication</keyword>
<dbReference type="InterPro" id="IPR042174">
    <property type="entry name" value="RecF_2"/>
</dbReference>
<evidence type="ECO:0000313" key="13">
    <source>
        <dbReference type="Proteomes" id="UP000034581"/>
    </source>
</evidence>
<dbReference type="InterPro" id="IPR027417">
    <property type="entry name" value="P-loop_NTPase"/>
</dbReference>
<keyword evidence="4 9" id="KW-0963">Cytoplasm</keyword>
<evidence type="ECO:0000256" key="10">
    <source>
        <dbReference type="RuleBase" id="RU000578"/>
    </source>
</evidence>
<comment type="subcellular location">
    <subcellularLocation>
        <location evidence="1 9 10">Cytoplasm</location>
    </subcellularLocation>
</comment>
<dbReference type="AlphaFoldDB" id="A0A0G0ER79"/>
<evidence type="ECO:0000256" key="6">
    <source>
        <dbReference type="ARBA" id="ARBA00022741"/>
    </source>
</evidence>
<evidence type="ECO:0000256" key="3">
    <source>
        <dbReference type="ARBA" id="ARBA00020170"/>
    </source>
</evidence>
<proteinExistence type="inferred from homology"/>
<dbReference type="GO" id="GO:0006260">
    <property type="term" value="P:DNA replication"/>
    <property type="evidence" value="ECO:0007669"/>
    <property type="project" value="UniProtKB-UniRule"/>
</dbReference>
<dbReference type="PANTHER" id="PTHR32182:SF0">
    <property type="entry name" value="DNA REPLICATION AND REPAIR PROTEIN RECF"/>
    <property type="match status" value="1"/>
</dbReference>
<dbReference type="Proteomes" id="UP000034581">
    <property type="component" value="Unassembled WGS sequence"/>
</dbReference>
<evidence type="ECO:0000256" key="8">
    <source>
        <dbReference type="ARBA" id="ARBA00023125"/>
    </source>
</evidence>
<dbReference type="PROSITE" id="PS00617">
    <property type="entry name" value="RECF_1"/>
    <property type="match status" value="1"/>
</dbReference>
<dbReference type="InterPro" id="IPR001238">
    <property type="entry name" value="DNA-binding_RecF"/>
</dbReference>
<accession>A0A0G0ER79</accession>
<evidence type="ECO:0000256" key="1">
    <source>
        <dbReference type="ARBA" id="ARBA00004496"/>
    </source>
</evidence>
<dbReference type="GO" id="GO:0006302">
    <property type="term" value="P:double-strand break repair"/>
    <property type="evidence" value="ECO:0007669"/>
    <property type="project" value="TreeGrafter"/>
</dbReference>
<dbReference type="SUPFAM" id="SSF52540">
    <property type="entry name" value="P-loop containing nucleoside triphosphate hydrolases"/>
    <property type="match status" value="1"/>
</dbReference>
<keyword evidence="7 9" id="KW-0067">ATP-binding</keyword>
<dbReference type="GO" id="GO:0005737">
    <property type="term" value="C:cytoplasm"/>
    <property type="evidence" value="ECO:0007669"/>
    <property type="project" value="UniProtKB-SubCell"/>
</dbReference>
<dbReference type="PATRIC" id="fig|1618350.3.peg.592"/>
<keyword evidence="9 10" id="KW-0742">SOS response</keyword>
<dbReference type="EMBL" id="LBQB01000003">
    <property type="protein sequence ID" value="KKP69807.1"/>
    <property type="molecule type" value="Genomic_DNA"/>
</dbReference>
<dbReference type="STRING" id="1618350.UR67_C0003G0085"/>
<organism evidence="12 13">
    <name type="scientific">candidate division CPR3 bacterium GW2011_GWF2_35_18</name>
    <dbReference type="NCBI Taxonomy" id="1618350"/>
    <lineage>
        <taxon>Bacteria</taxon>
        <taxon>Bacteria division CPR3</taxon>
    </lineage>
</organism>
<keyword evidence="9 10" id="KW-0227">DNA damage</keyword>
<evidence type="ECO:0000256" key="5">
    <source>
        <dbReference type="ARBA" id="ARBA00022705"/>
    </source>
</evidence>
<dbReference type="Pfam" id="PF02463">
    <property type="entry name" value="SMC_N"/>
    <property type="match status" value="1"/>
</dbReference>
<evidence type="ECO:0000256" key="4">
    <source>
        <dbReference type="ARBA" id="ARBA00022490"/>
    </source>
</evidence>
<dbReference type="Gene3D" id="3.40.50.300">
    <property type="entry name" value="P-loop containing nucleotide triphosphate hydrolases"/>
    <property type="match status" value="1"/>
</dbReference>
<evidence type="ECO:0000313" key="12">
    <source>
        <dbReference type="EMBL" id="KKP69807.1"/>
    </source>
</evidence>
<gene>
    <name evidence="9" type="primary">recF</name>
    <name evidence="12" type="ORF">UR67_C0003G0085</name>
</gene>
<dbReference type="PROSITE" id="PS00618">
    <property type="entry name" value="RECF_2"/>
    <property type="match status" value="1"/>
</dbReference>
<evidence type="ECO:0000256" key="9">
    <source>
        <dbReference type="HAMAP-Rule" id="MF_00365"/>
    </source>
</evidence>
<comment type="caution">
    <text evidence="9">Lacks conserved residue(s) required for the propagation of feature annotation.</text>
</comment>
<dbReference type="GO" id="GO:0005524">
    <property type="term" value="F:ATP binding"/>
    <property type="evidence" value="ECO:0007669"/>
    <property type="project" value="UniProtKB-UniRule"/>
</dbReference>
<evidence type="ECO:0000259" key="11">
    <source>
        <dbReference type="Pfam" id="PF02463"/>
    </source>
</evidence>